<evidence type="ECO:0000313" key="3">
    <source>
        <dbReference type="EMBL" id="KAH7118623.1"/>
    </source>
</evidence>
<evidence type="ECO:0000256" key="1">
    <source>
        <dbReference type="PROSITE-ProRule" id="PRU00023"/>
    </source>
</evidence>
<accession>A0A9P9IEC9</accession>
<evidence type="ECO:0000313" key="4">
    <source>
        <dbReference type="Proteomes" id="UP000717696"/>
    </source>
</evidence>
<dbReference type="InterPro" id="IPR036770">
    <property type="entry name" value="Ankyrin_rpt-contain_sf"/>
</dbReference>
<dbReference type="InterPro" id="IPR002110">
    <property type="entry name" value="Ankyrin_rpt"/>
</dbReference>
<dbReference type="OrthoDB" id="341259at2759"/>
<dbReference type="AlphaFoldDB" id="A0A9P9IEC9"/>
<dbReference type="EMBL" id="JAGMUU010000031">
    <property type="protein sequence ID" value="KAH7118623.1"/>
    <property type="molecule type" value="Genomic_DNA"/>
</dbReference>
<organism evidence="3 4">
    <name type="scientific">Dactylonectria estremocensis</name>
    <dbReference type="NCBI Taxonomy" id="1079267"/>
    <lineage>
        <taxon>Eukaryota</taxon>
        <taxon>Fungi</taxon>
        <taxon>Dikarya</taxon>
        <taxon>Ascomycota</taxon>
        <taxon>Pezizomycotina</taxon>
        <taxon>Sordariomycetes</taxon>
        <taxon>Hypocreomycetidae</taxon>
        <taxon>Hypocreales</taxon>
        <taxon>Nectriaceae</taxon>
        <taxon>Dactylonectria</taxon>
    </lineage>
</organism>
<dbReference type="Proteomes" id="UP000717696">
    <property type="component" value="Unassembled WGS sequence"/>
</dbReference>
<feature type="region of interest" description="Disordered" evidence="2">
    <location>
        <begin position="181"/>
        <end position="204"/>
    </location>
</feature>
<protein>
    <submittedName>
        <fullName evidence="3">Uncharacterized protein</fullName>
    </submittedName>
</protein>
<dbReference type="Gene3D" id="1.25.40.20">
    <property type="entry name" value="Ankyrin repeat-containing domain"/>
    <property type="match status" value="1"/>
</dbReference>
<reference evidence="3" key="1">
    <citation type="journal article" date="2021" name="Nat. Commun.">
        <title>Genetic determinants of endophytism in the Arabidopsis root mycobiome.</title>
        <authorList>
            <person name="Mesny F."/>
            <person name="Miyauchi S."/>
            <person name="Thiergart T."/>
            <person name="Pickel B."/>
            <person name="Atanasova L."/>
            <person name="Karlsson M."/>
            <person name="Huettel B."/>
            <person name="Barry K.W."/>
            <person name="Haridas S."/>
            <person name="Chen C."/>
            <person name="Bauer D."/>
            <person name="Andreopoulos W."/>
            <person name="Pangilinan J."/>
            <person name="LaButti K."/>
            <person name="Riley R."/>
            <person name="Lipzen A."/>
            <person name="Clum A."/>
            <person name="Drula E."/>
            <person name="Henrissat B."/>
            <person name="Kohler A."/>
            <person name="Grigoriev I.V."/>
            <person name="Martin F.M."/>
            <person name="Hacquard S."/>
        </authorList>
    </citation>
    <scope>NUCLEOTIDE SEQUENCE</scope>
    <source>
        <strain evidence="3">MPI-CAGE-AT-0021</strain>
    </source>
</reference>
<dbReference type="PROSITE" id="PS50088">
    <property type="entry name" value="ANK_REPEAT"/>
    <property type="match status" value="1"/>
</dbReference>
<dbReference type="Pfam" id="PF00023">
    <property type="entry name" value="Ank"/>
    <property type="match status" value="1"/>
</dbReference>
<gene>
    <name evidence="3" type="ORF">B0J13DRAFT_196451</name>
</gene>
<sequence length="371" mass="41454">MTILPNFYNQSLPPNRQQQAEADPFGTVTLWTYFHNCINSLSSKSIIENHDLDAISQEDIVAAAFTIHAADAEATNILDHELFMKLLNRCVTREFDSVEGTDSWLKDETGISALKTPSLLHILVAVTIKHYNYDVLVELTKFQLPPRNIFTACPSSTIRHLETSLPAKGWDALQQADWISASQRPQKDTEPSEPFAEPDGAIPRTVGGTLSSCAKDLPSSHLRSYFCHIPRSLYTNIPPQPRWPGDPVLVKYAASRSGPDSLEVLQMLVEIGGLELNDTTTWWKAGEHDPRAWNPLCEDGSECTETALHIAVDKGNVDVVHYLLTHGAKRQVDKHGRDQKQRAEMRGEAAVVEAFEQYPEWRDQKGESSSV</sequence>
<dbReference type="SUPFAM" id="SSF48403">
    <property type="entry name" value="Ankyrin repeat"/>
    <property type="match status" value="1"/>
</dbReference>
<dbReference type="PROSITE" id="PS50297">
    <property type="entry name" value="ANK_REP_REGION"/>
    <property type="match status" value="1"/>
</dbReference>
<dbReference type="SMART" id="SM00248">
    <property type="entry name" value="ANK"/>
    <property type="match status" value="2"/>
</dbReference>
<feature type="repeat" description="ANK" evidence="1">
    <location>
        <begin position="303"/>
        <end position="335"/>
    </location>
</feature>
<keyword evidence="1" id="KW-0040">ANK repeat</keyword>
<name>A0A9P9IEC9_9HYPO</name>
<evidence type="ECO:0000256" key="2">
    <source>
        <dbReference type="SAM" id="MobiDB-lite"/>
    </source>
</evidence>
<proteinExistence type="predicted"/>
<comment type="caution">
    <text evidence="3">The sequence shown here is derived from an EMBL/GenBank/DDBJ whole genome shotgun (WGS) entry which is preliminary data.</text>
</comment>
<keyword evidence="4" id="KW-1185">Reference proteome</keyword>